<gene>
    <name evidence="2" type="ORF">SORBI_3002G104000</name>
</gene>
<proteinExistence type="predicted"/>
<feature type="compositionally biased region" description="Basic and acidic residues" evidence="1">
    <location>
        <begin position="26"/>
        <end position="39"/>
    </location>
</feature>
<sequence>MVTNAVPIYPPILILSPSLSSLSLTPEKRPEREWRRWADGRPGAHAPAKPGASHGRAKRSRSGRARSSRGHVWSSRDGRGRGSCGQARGLAWPSLGPARRHARQPAMASSCHGAASPAAGLMRPRAGARCGQGSRWPGQGAASVGGVGRPERPSGSPTATARGGQVASSRPGAWQWRPARLGQGHARPGPEARTAELGQEARLAAGVEAAAALFPAASARCVLVSMSSGRRRFGLYAYRWVWHFRAIVWLLRATFWAIASGHAQEPPRCLQAYPLVTSS</sequence>
<evidence type="ECO:0000313" key="3">
    <source>
        <dbReference type="Proteomes" id="UP000000768"/>
    </source>
</evidence>
<organism evidence="2 3">
    <name type="scientific">Sorghum bicolor</name>
    <name type="common">Sorghum</name>
    <name type="synonym">Sorghum vulgare</name>
    <dbReference type="NCBI Taxonomy" id="4558"/>
    <lineage>
        <taxon>Eukaryota</taxon>
        <taxon>Viridiplantae</taxon>
        <taxon>Streptophyta</taxon>
        <taxon>Embryophyta</taxon>
        <taxon>Tracheophyta</taxon>
        <taxon>Spermatophyta</taxon>
        <taxon>Magnoliopsida</taxon>
        <taxon>Liliopsida</taxon>
        <taxon>Poales</taxon>
        <taxon>Poaceae</taxon>
        <taxon>PACMAD clade</taxon>
        <taxon>Panicoideae</taxon>
        <taxon>Andropogonodae</taxon>
        <taxon>Andropogoneae</taxon>
        <taxon>Sorghinae</taxon>
        <taxon>Sorghum</taxon>
    </lineage>
</organism>
<dbReference type="InParanoid" id="A0A1B6QAE0"/>
<keyword evidence="3" id="KW-1185">Reference proteome</keyword>
<dbReference type="AlphaFoldDB" id="A0A1B6QAE0"/>
<dbReference type="EMBL" id="CM000761">
    <property type="protein sequence ID" value="KXG34885.1"/>
    <property type="molecule type" value="Genomic_DNA"/>
</dbReference>
<dbReference type="Proteomes" id="UP000000768">
    <property type="component" value="Chromosome 2"/>
</dbReference>
<accession>A0A1B6QAE0</accession>
<protein>
    <submittedName>
        <fullName evidence="2">Uncharacterized protein</fullName>
    </submittedName>
</protein>
<dbReference type="Gramene" id="KXG34885">
    <property type="protein sequence ID" value="KXG34885"/>
    <property type="gene ID" value="SORBI_3002G104000"/>
</dbReference>
<feature type="region of interest" description="Disordered" evidence="1">
    <location>
        <begin position="127"/>
        <end position="172"/>
    </location>
</feature>
<evidence type="ECO:0000313" key="2">
    <source>
        <dbReference type="EMBL" id="KXG34885.1"/>
    </source>
</evidence>
<reference evidence="3" key="2">
    <citation type="journal article" date="2018" name="Plant J.">
        <title>The Sorghum bicolor reference genome: improved assembly, gene annotations, a transcriptome atlas, and signatures of genome organization.</title>
        <authorList>
            <person name="McCormick R.F."/>
            <person name="Truong S.K."/>
            <person name="Sreedasyam A."/>
            <person name="Jenkins J."/>
            <person name="Shu S."/>
            <person name="Sims D."/>
            <person name="Kennedy M."/>
            <person name="Amirebrahimi M."/>
            <person name="Weers B.D."/>
            <person name="McKinley B."/>
            <person name="Mattison A."/>
            <person name="Morishige D.T."/>
            <person name="Grimwood J."/>
            <person name="Schmutz J."/>
            <person name="Mullet J.E."/>
        </authorList>
    </citation>
    <scope>NUCLEOTIDE SEQUENCE [LARGE SCALE GENOMIC DNA]</scope>
    <source>
        <strain evidence="3">cv. BTx623</strain>
    </source>
</reference>
<evidence type="ECO:0000256" key="1">
    <source>
        <dbReference type="SAM" id="MobiDB-lite"/>
    </source>
</evidence>
<feature type="compositionally biased region" description="Basic residues" evidence="1">
    <location>
        <begin position="55"/>
        <end position="69"/>
    </location>
</feature>
<feature type="region of interest" description="Disordered" evidence="1">
    <location>
        <begin position="22"/>
        <end position="114"/>
    </location>
</feature>
<name>A0A1B6QAE0_SORBI</name>
<reference evidence="2 3" key="1">
    <citation type="journal article" date="2009" name="Nature">
        <title>The Sorghum bicolor genome and the diversification of grasses.</title>
        <authorList>
            <person name="Paterson A.H."/>
            <person name="Bowers J.E."/>
            <person name="Bruggmann R."/>
            <person name="Dubchak I."/>
            <person name="Grimwood J."/>
            <person name="Gundlach H."/>
            <person name="Haberer G."/>
            <person name="Hellsten U."/>
            <person name="Mitros T."/>
            <person name="Poliakov A."/>
            <person name="Schmutz J."/>
            <person name="Spannagl M."/>
            <person name="Tang H."/>
            <person name="Wang X."/>
            <person name="Wicker T."/>
            <person name="Bharti A.K."/>
            <person name="Chapman J."/>
            <person name="Feltus F.A."/>
            <person name="Gowik U."/>
            <person name="Grigoriev I.V."/>
            <person name="Lyons E."/>
            <person name="Maher C.A."/>
            <person name="Martis M."/>
            <person name="Narechania A."/>
            <person name="Otillar R.P."/>
            <person name="Penning B.W."/>
            <person name="Salamov A.A."/>
            <person name="Wang Y."/>
            <person name="Zhang L."/>
            <person name="Carpita N.C."/>
            <person name="Freeling M."/>
            <person name="Gingle A.R."/>
            <person name="Hash C.T."/>
            <person name="Keller B."/>
            <person name="Klein P."/>
            <person name="Kresovich S."/>
            <person name="McCann M.C."/>
            <person name="Ming R."/>
            <person name="Peterson D.G."/>
            <person name="Mehboob-ur-Rahman"/>
            <person name="Ware D."/>
            <person name="Westhoff P."/>
            <person name="Mayer K.F."/>
            <person name="Messing J."/>
            <person name="Rokhsar D.S."/>
        </authorList>
    </citation>
    <scope>NUCLEOTIDE SEQUENCE [LARGE SCALE GENOMIC DNA]</scope>
    <source>
        <strain evidence="3">cv. BTx623</strain>
    </source>
</reference>